<dbReference type="EMBL" id="UOER01000573">
    <property type="protein sequence ID" value="VAW26263.1"/>
    <property type="molecule type" value="Genomic_DNA"/>
</dbReference>
<proteinExistence type="predicted"/>
<evidence type="ECO:0008006" key="2">
    <source>
        <dbReference type="Google" id="ProtNLM"/>
    </source>
</evidence>
<dbReference type="InterPro" id="IPR036249">
    <property type="entry name" value="Thioredoxin-like_sf"/>
</dbReference>
<accession>A0A3B0UD65</accession>
<sequence length="98" mass="11512">MLLQSTTKPVLIFKHSTRCGVSRMALKNFERDYDIDKTDLELYFLDILKYRELSNEVSEKFGVHHQSPQILLINNKSAIYHDSHYQISVETVKDILLK</sequence>
<dbReference type="SUPFAM" id="SSF52833">
    <property type="entry name" value="Thioredoxin-like"/>
    <property type="match status" value="1"/>
</dbReference>
<dbReference type="AlphaFoldDB" id="A0A3B0UD65"/>
<protein>
    <recommendedName>
        <fullName evidence="2">General stress protein</fullName>
    </recommendedName>
</protein>
<dbReference type="NCBIfam" id="TIGR04019">
    <property type="entry name" value="B_thiol_YtxJ"/>
    <property type="match status" value="1"/>
</dbReference>
<dbReference type="Pfam" id="PF11009">
    <property type="entry name" value="BrxC"/>
    <property type="match status" value="1"/>
</dbReference>
<evidence type="ECO:0000313" key="1">
    <source>
        <dbReference type="EMBL" id="VAW26263.1"/>
    </source>
</evidence>
<dbReference type="Gene3D" id="3.40.30.10">
    <property type="entry name" value="Glutaredoxin"/>
    <property type="match status" value="1"/>
</dbReference>
<reference evidence="1" key="1">
    <citation type="submission" date="2018-06" db="EMBL/GenBank/DDBJ databases">
        <authorList>
            <person name="Zhirakovskaya E."/>
        </authorList>
    </citation>
    <scope>NUCLEOTIDE SEQUENCE</scope>
</reference>
<gene>
    <name evidence="1" type="ORF">MNBD_BACTEROID04-2072</name>
</gene>
<name>A0A3B0UD65_9ZZZZ</name>
<organism evidence="1">
    <name type="scientific">hydrothermal vent metagenome</name>
    <dbReference type="NCBI Taxonomy" id="652676"/>
    <lineage>
        <taxon>unclassified sequences</taxon>
        <taxon>metagenomes</taxon>
        <taxon>ecological metagenomes</taxon>
    </lineage>
</organism>
<dbReference type="InterPro" id="IPR022551">
    <property type="entry name" value="BrxC"/>
</dbReference>